<dbReference type="Proteomes" id="UP000556026">
    <property type="component" value="Unassembled WGS sequence"/>
</dbReference>
<dbReference type="EMBL" id="BLXX01000012">
    <property type="protein sequence ID" value="GFO61133.1"/>
    <property type="molecule type" value="Genomic_DNA"/>
</dbReference>
<sequence length="130" mass="14355">MDIRKYSKEEIAQCQIETALELFFVKGDLFSAITLAGAAEEILVQLNAVKSGRQGLAEKVVSLFEILRPARKKTEGGDDPARFEAETVVHMDARHEAVFLLGRAIEEYVTLTGKPTTLMLKFLSEAAVRG</sequence>
<proteinExistence type="predicted"/>
<evidence type="ECO:0000313" key="2">
    <source>
        <dbReference type="Proteomes" id="UP000556026"/>
    </source>
</evidence>
<dbReference type="AlphaFoldDB" id="A0A6V8MN39"/>
<reference evidence="2" key="1">
    <citation type="submission" date="2020-06" db="EMBL/GenBank/DDBJ databases">
        <title>Draft genomic sequence of Geomonas sp. Red330.</title>
        <authorList>
            <person name="Itoh H."/>
            <person name="Zhenxing X."/>
            <person name="Ushijima N."/>
            <person name="Masuda Y."/>
            <person name="Shiratori Y."/>
            <person name="Senoo K."/>
        </authorList>
    </citation>
    <scope>NUCLEOTIDE SEQUENCE [LARGE SCALE GENOMIC DNA]</scope>
    <source>
        <strain evidence="2">Red330</strain>
    </source>
</reference>
<organism evidence="1 2">
    <name type="scientific">Geomonas silvestris</name>
    <dbReference type="NCBI Taxonomy" id="2740184"/>
    <lineage>
        <taxon>Bacteria</taxon>
        <taxon>Pseudomonadati</taxon>
        <taxon>Thermodesulfobacteriota</taxon>
        <taxon>Desulfuromonadia</taxon>
        <taxon>Geobacterales</taxon>
        <taxon>Geobacteraceae</taxon>
        <taxon>Geomonas</taxon>
    </lineage>
</organism>
<accession>A0A6V8MN39</accession>
<keyword evidence="2" id="KW-1185">Reference proteome</keyword>
<name>A0A6V8MN39_9BACT</name>
<evidence type="ECO:0000313" key="1">
    <source>
        <dbReference type="EMBL" id="GFO61133.1"/>
    </source>
</evidence>
<protein>
    <submittedName>
        <fullName evidence="1">Uncharacterized protein</fullName>
    </submittedName>
</protein>
<gene>
    <name evidence="1" type="ORF">GMST_34580</name>
</gene>
<comment type="caution">
    <text evidence="1">The sequence shown here is derived from an EMBL/GenBank/DDBJ whole genome shotgun (WGS) entry which is preliminary data.</text>
</comment>
<dbReference type="RefSeq" id="WP_183355931.1">
    <property type="nucleotide sequence ID" value="NZ_BLXX01000012.1"/>
</dbReference>